<reference evidence="1" key="1">
    <citation type="submission" date="2016-10" db="EMBL/GenBank/DDBJ databases">
        <authorList>
            <person name="Benchimol M."/>
            <person name="Almeida L.G."/>
            <person name="Vasconcelos A.T."/>
            <person name="Perreira-Neves A."/>
            <person name="Rosa I.A."/>
            <person name="Tasca T."/>
            <person name="Bogo M.R."/>
            <person name="de Souza W."/>
        </authorList>
    </citation>
    <scope>NUCLEOTIDE SEQUENCE [LARGE SCALE GENOMIC DNA]</scope>
    <source>
        <strain evidence="1">K</strain>
    </source>
</reference>
<evidence type="ECO:0000313" key="2">
    <source>
        <dbReference type="Proteomes" id="UP000179807"/>
    </source>
</evidence>
<dbReference type="Proteomes" id="UP000179807">
    <property type="component" value="Unassembled WGS sequence"/>
</dbReference>
<proteinExistence type="predicted"/>
<dbReference type="EMBL" id="MLAK01000705">
    <property type="protein sequence ID" value="OHT07120.1"/>
    <property type="molecule type" value="Genomic_DNA"/>
</dbReference>
<evidence type="ECO:0000313" key="1">
    <source>
        <dbReference type="EMBL" id="OHT07120.1"/>
    </source>
</evidence>
<dbReference type="VEuPathDB" id="TrichDB:TRFO_05357"/>
<sequence length="168" mass="19037">MVGSHKFFVNFLYRRPYALLSDVQQSHTITHLCPVEDKNNRTFKIGFPVFMTGNVYYNENDQKWIPSTIENSTDCIPSVKTRGTRNEYLGVCVEIVNDKEIKFASHGDFLIKINSASKYKVGDTIVIDENGEYKVLDENETITTKILRSTVGIVTSIIDDSTLAIFKG</sequence>
<organism evidence="1 2">
    <name type="scientific">Tritrichomonas foetus</name>
    <dbReference type="NCBI Taxonomy" id="1144522"/>
    <lineage>
        <taxon>Eukaryota</taxon>
        <taxon>Metamonada</taxon>
        <taxon>Parabasalia</taxon>
        <taxon>Tritrichomonadida</taxon>
        <taxon>Tritrichomonadidae</taxon>
        <taxon>Tritrichomonas</taxon>
    </lineage>
</organism>
<dbReference type="RefSeq" id="XP_068360256.1">
    <property type="nucleotide sequence ID" value="XM_068492443.1"/>
</dbReference>
<protein>
    <submittedName>
        <fullName evidence="1">Uncharacterized protein</fullName>
    </submittedName>
</protein>
<gene>
    <name evidence="1" type="ORF">TRFO_05357</name>
</gene>
<dbReference type="GeneID" id="94827147"/>
<dbReference type="AlphaFoldDB" id="A0A1J4K8B4"/>
<name>A0A1J4K8B4_9EUKA</name>
<keyword evidence="2" id="KW-1185">Reference proteome</keyword>
<dbReference type="OrthoDB" id="10618525at2759"/>
<comment type="caution">
    <text evidence="1">The sequence shown here is derived from an EMBL/GenBank/DDBJ whole genome shotgun (WGS) entry which is preliminary data.</text>
</comment>
<accession>A0A1J4K8B4</accession>